<protein>
    <recommendedName>
        <fullName evidence="2">NAD-dependent epimerase/dehydratase domain-containing protein</fullName>
    </recommendedName>
</protein>
<sequence>SVHFLTASGLKVIGVDNNMRREFLGDDASNESNRKVLEEECPGYVHHFKDIGSGPDMERIFSEYNQDIKLVIHAAAQPSHEWAKQNPVKDFTTNANGTLNILEMTRKFCINAVFIHLSTNKVYGDLVNTLPLVEHETRWELESAHPFYERGIDESMSIDHSTHSLFGASKAAADLLAQEYGRSFGLKTVCFRGGCLAGPLHSGVKLHGFLSYLMACAMKKKKYTVIGFKGKQVRDNLHSKDLVDAFYAYYKKPKPGKVYNIGGGRFSNCSLLEAINLCEEISENKIDWSYEKENRVGDHMWWISDCSRFQKDYPKWKYRYDIKNILEEIHKGLRQRL</sequence>
<dbReference type="Pfam" id="PF01370">
    <property type="entry name" value="Epimerase"/>
    <property type="match status" value="1"/>
</dbReference>
<comment type="similarity">
    <text evidence="1">Belongs to the NAD(P)-dependent epimerase/dehydratase family.</text>
</comment>
<evidence type="ECO:0000256" key="1">
    <source>
        <dbReference type="ARBA" id="ARBA00007637"/>
    </source>
</evidence>
<evidence type="ECO:0000259" key="2">
    <source>
        <dbReference type="Pfam" id="PF01370"/>
    </source>
</evidence>
<dbReference type="Gene3D" id="3.40.50.720">
    <property type="entry name" value="NAD(P)-binding Rossmann-like Domain"/>
    <property type="match status" value="1"/>
</dbReference>
<gene>
    <name evidence="3" type="ORF">METZ01_LOCUS268138</name>
</gene>
<feature type="domain" description="NAD-dependent epimerase/dehydratase" evidence="2">
    <location>
        <begin position="3"/>
        <end position="262"/>
    </location>
</feature>
<accession>A0A382JS27</accession>
<proteinExistence type="inferred from homology"/>
<dbReference type="AlphaFoldDB" id="A0A382JS27"/>
<dbReference type="SUPFAM" id="SSF51735">
    <property type="entry name" value="NAD(P)-binding Rossmann-fold domains"/>
    <property type="match status" value="1"/>
</dbReference>
<dbReference type="InterPro" id="IPR036291">
    <property type="entry name" value="NAD(P)-bd_dom_sf"/>
</dbReference>
<organism evidence="3">
    <name type="scientific">marine metagenome</name>
    <dbReference type="NCBI Taxonomy" id="408172"/>
    <lineage>
        <taxon>unclassified sequences</taxon>
        <taxon>metagenomes</taxon>
        <taxon>ecological metagenomes</taxon>
    </lineage>
</organism>
<reference evidence="3" key="1">
    <citation type="submission" date="2018-05" db="EMBL/GenBank/DDBJ databases">
        <authorList>
            <person name="Lanie J.A."/>
            <person name="Ng W.-L."/>
            <person name="Kazmierczak K.M."/>
            <person name="Andrzejewski T.M."/>
            <person name="Davidsen T.M."/>
            <person name="Wayne K.J."/>
            <person name="Tettelin H."/>
            <person name="Glass J.I."/>
            <person name="Rusch D."/>
            <person name="Podicherti R."/>
            <person name="Tsui H.-C.T."/>
            <person name="Winkler M.E."/>
        </authorList>
    </citation>
    <scope>NUCLEOTIDE SEQUENCE</scope>
</reference>
<dbReference type="InterPro" id="IPR001509">
    <property type="entry name" value="Epimerase_deHydtase"/>
</dbReference>
<dbReference type="PANTHER" id="PTHR43000">
    <property type="entry name" value="DTDP-D-GLUCOSE 4,6-DEHYDRATASE-RELATED"/>
    <property type="match status" value="1"/>
</dbReference>
<feature type="non-terminal residue" evidence="3">
    <location>
        <position position="1"/>
    </location>
</feature>
<evidence type="ECO:0000313" key="3">
    <source>
        <dbReference type="EMBL" id="SVC15284.1"/>
    </source>
</evidence>
<dbReference type="EMBL" id="UINC01076273">
    <property type="protein sequence ID" value="SVC15284.1"/>
    <property type="molecule type" value="Genomic_DNA"/>
</dbReference>
<name>A0A382JS27_9ZZZZ</name>